<dbReference type="GO" id="GO:0004866">
    <property type="term" value="F:endopeptidase inhibitor activity"/>
    <property type="evidence" value="ECO:0007669"/>
    <property type="project" value="TreeGrafter"/>
</dbReference>
<dbReference type="InterPro" id="IPR052471">
    <property type="entry name" value="PBI_I9"/>
</dbReference>
<evidence type="ECO:0000256" key="1">
    <source>
        <dbReference type="ARBA" id="ARBA00038069"/>
    </source>
</evidence>
<sequence length="102" mass="10811">MKFFLIAMLSLLPVALAAKPLKSVVISFPKGTPSGVVDKAKDAIVASGGVITHEYHLFPGFSAEAPVNTLQTLSTQDATYKPNIEVDKIVTANGEYAGETNF</sequence>
<comment type="caution">
    <text evidence="3">The sequence shown here is derived from an EMBL/GenBank/DDBJ whole genome shotgun (WGS) entry which is preliminary data.</text>
</comment>
<feature type="signal peptide" evidence="2">
    <location>
        <begin position="1"/>
        <end position="17"/>
    </location>
</feature>
<dbReference type="Proteomes" id="UP000631181">
    <property type="component" value="Unassembled WGS sequence"/>
</dbReference>
<dbReference type="PANTHER" id="PTHR28288:SF1">
    <property type="entry name" value="INHIBITOR I9 DOMAIN-CONTAINING PROTEIN"/>
    <property type="match status" value="1"/>
</dbReference>
<dbReference type="InterPro" id="IPR037045">
    <property type="entry name" value="S8pro/Inhibitor_I9_sf"/>
</dbReference>
<evidence type="ECO:0000256" key="2">
    <source>
        <dbReference type="SAM" id="SignalP"/>
    </source>
</evidence>
<dbReference type="PANTHER" id="PTHR28288">
    <property type="entry name" value="PROTEASE B INHIBITOR 2"/>
    <property type="match status" value="1"/>
</dbReference>
<feature type="chain" id="PRO_5035218488" evidence="2">
    <location>
        <begin position="18"/>
        <end position="102"/>
    </location>
</feature>
<dbReference type="OrthoDB" id="3888684at2759"/>
<reference evidence="3" key="1">
    <citation type="journal article" date="2020" name="Front. Microbiol.">
        <title>Gene regulatory networks of Penicillium echinulatum 2HH and Penicillium oxalicum 114-2 inferred by a computational biology approach.</title>
        <authorList>
            <person name="Lenz A.R."/>
            <person name="Galan-Vasquez E."/>
            <person name="Balbinot E."/>
            <person name="De Abreu F.P."/>
            <person name="De Oliveira N.S."/>
            <person name="Da Rosa L.O."/>
            <person name="De Avila E Silva S."/>
            <person name="Camassola M."/>
            <person name="Dillon A.J.P."/>
            <person name="Perez-Rueda E."/>
        </authorList>
    </citation>
    <scope>NUCLEOTIDE SEQUENCE</scope>
    <source>
        <strain evidence="3">S1M29</strain>
    </source>
</reference>
<accession>A0A8J8W970</accession>
<dbReference type="Gene3D" id="3.30.70.80">
    <property type="entry name" value="Peptidase S8 propeptide/proteinase inhibitor I9"/>
    <property type="match status" value="1"/>
</dbReference>
<evidence type="ECO:0000313" key="4">
    <source>
        <dbReference type="Proteomes" id="UP000631181"/>
    </source>
</evidence>
<dbReference type="EMBL" id="WIWV01000007">
    <property type="protein sequence ID" value="KAF7719223.1"/>
    <property type="molecule type" value="Genomic_DNA"/>
</dbReference>
<dbReference type="SUPFAM" id="SSF54897">
    <property type="entry name" value="Protease propeptides/inhibitors"/>
    <property type="match status" value="1"/>
</dbReference>
<dbReference type="AlphaFoldDB" id="A0A8J8W970"/>
<evidence type="ECO:0000313" key="3">
    <source>
        <dbReference type="EMBL" id="KAF7719223.1"/>
    </source>
</evidence>
<keyword evidence="2" id="KW-0732">Signal</keyword>
<dbReference type="GO" id="GO:0042144">
    <property type="term" value="P:vacuole fusion, non-autophagic"/>
    <property type="evidence" value="ECO:0007669"/>
    <property type="project" value="TreeGrafter"/>
</dbReference>
<keyword evidence="4" id="KW-1185">Reference proteome</keyword>
<comment type="similarity">
    <text evidence="1">Belongs to the protease inhibitor I9 family.</text>
</comment>
<name>A0A8J8W970_9EURO</name>
<protein>
    <submittedName>
        <fullName evidence="3">Peptidase B inhibitor</fullName>
    </submittedName>
</protein>
<organism evidence="3 4">
    <name type="scientific">Penicillium ucsense</name>
    <dbReference type="NCBI Taxonomy" id="2839758"/>
    <lineage>
        <taxon>Eukaryota</taxon>
        <taxon>Fungi</taxon>
        <taxon>Dikarya</taxon>
        <taxon>Ascomycota</taxon>
        <taxon>Pezizomycotina</taxon>
        <taxon>Eurotiomycetes</taxon>
        <taxon>Eurotiomycetidae</taxon>
        <taxon>Eurotiales</taxon>
        <taxon>Aspergillaceae</taxon>
        <taxon>Penicillium</taxon>
    </lineage>
</organism>
<gene>
    <name evidence="3" type="ORF">PECM_007514</name>
</gene>
<proteinExistence type="inferred from homology"/>